<dbReference type="InterPro" id="IPR036691">
    <property type="entry name" value="Endo/exonu/phosph_ase_sf"/>
</dbReference>
<evidence type="ECO:0000256" key="2">
    <source>
        <dbReference type="ARBA" id="ARBA00022801"/>
    </source>
</evidence>
<feature type="compositionally biased region" description="Polar residues" evidence="4">
    <location>
        <begin position="439"/>
        <end position="453"/>
    </location>
</feature>
<dbReference type="SUPFAM" id="SSF56219">
    <property type="entry name" value="DNase I-like"/>
    <property type="match status" value="1"/>
</dbReference>
<dbReference type="GO" id="GO:0005576">
    <property type="term" value="C:extracellular region"/>
    <property type="evidence" value="ECO:0007669"/>
    <property type="project" value="InterPro"/>
</dbReference>
<dbReference type="OMA" id="NIWELRY"/>
<dbReference type="FunFam" id="3.60.10.10:FF:000065">
    <property type="entry name" value="Sphingomyelin phosphodiesterase, putative"/>
    <property type="match status" value="1"/>
</dbReference>
<name>A0A7M7HHP3_STRPU</name>
<evidence type="ECO:0000256" key="4">
    <source>
        <dbReference type="SAM" id="MobiDB-lite"/>
    </source>
</evidence>
<feature type="signal peptide" evidence="5">
    <location>
        <begin position="1"/>
        <end position="24"/>
    </location>
</feature>
<comment type="catalytic activity">
    <reaction evidence="3">
        <text>N-(hexadecanoyl)-sphing-4-enine-1-phosphocholine + H2O = N-hexadecanoylsphing-4-enine + phosphocholine + H(+)</text>
        <dbReference type="Rhea" id="RHEA:45644"/>
        <dbReference type="ChEBI" id="CHEBI:15377"/>
        <dbReference type="ChEBI" id="CHEBI:15378"/>
        <dbReference type="ChEBI" id="CHEBI:72959"/>
        <dbReference type="ChEBI" id="CHEBI:78646"/>
        <dbReference type="ChEBI" id="CHEBI:295975"/>
    </reaction>
    <physiologicalReaction direction="left-to-right" evidence="3">
        <dbReference type="Rhea" id="RHEA:45645"/>
    </physiologicalReaction>
</comment>
<dbReference type="GeneID" id="105440824"/>
<keyword evidence="2" id="KW-0378">Hydrolase</keyword>
<protein>
    <recommendedName>
        <fullName evidence="1">sphingomyelin phosphodiesterase</fullName>
        <ecNumber evidence="1">3.1.4.12</ecNumber>
    </recommendedName>
</protein>
<reference evidence="6" key="2">
    <citation type="submission" date="2021-01" db="UniProtKB">
        <authorList>
            <consortium name="EnsemblMetazoa"/>
        </authorList>
    </citation>
    <scope>IDENTIFICATION</scope>
</reference>
<dbReference type="KEGG" id="spu:105440824"/>
<keyword evidence="5" id="KW-0732">Signal</keyword>
<dbReference type="InParanoid" id="A0A7M7HHP3"/>
<dbReference type="Proteomes" id="UP000007110">
    <property type="component" value="Unassembled WGS sequence"/>
</dbReference>
<evidence type="ECO:0000256" key="3">
    <source>
        <dbReference type="ARBA" id="ARBA00049371"/>
    </source>
</evidence>
<sequence>MAVFRKALLLVFAFITSMIIHCDADQDCQIPEGTPSVWLGDEDDVTYCEADSSQCSNFGLVFVCEDPSGGSLEPCINGTKVLCSSPDVIPLADPTPSSELSVVIYNIWELRYLYYQNGQRERTCRILHELLRLRQDIDVIVFNEAFMGGCFSKFNSTVEMSTLTIRDILVQHGFIYHSKTVGEERELPKFENGGVFIASRWPIVAEDETIYTDAVKTTADALSAKGAKYARVLKSVDGSNRHYNIFGTHLQASKGVNADRVRVNQATEMHDLVVNLTLSSHEPVIYAGDLNANYYDKEPRSNTANILEALHAVVPLIIGELNYTTDGLLNDARDGDSASYKDYVIYHDDYLHPIAASQEILRPRASEFFEVCMEAISPFPTYPDSNRCRRSQNITDLADHFAVIGVYKFDNKMITTESSGLETTNPDTLEPSESDETTESGVSPSTMTTESGATSQTRLLCMTTFFFSILSAIVLKEYLC</sequence>
<evidence type="ECO:0000256" key="1">
    <source>
        <dbReference type="ARBA" id="ARBA00012369"/>
    </source>
</evidence>
<reference evidence="7" key="1">
    <citation type="submission" date="2015-02" db="EMBL/GenBank/DDBJ databases">
        <title>Genome sequencing for Strongylocentrotus purpuratus.</title>
        <authorList>
            <person name="Murali S."/>
            <person name="Liu Y."/>
            <person name="Vee V."/>
            <person name="English A."/>
            <person name="Wang M."/>
            <person name="Skinner E."/>
            <person name="Han Y."/>
            <person name="Muzny D.M."/>
            <person name="Worley K.C."/>
            <person name="Gibbs R.A."/>
        </authorList>
    </citation>
    <scope>NUCLEOTIDE SEQUENCE</scope>
</reference>
<feature type="region of interest" description="Disordered" evidence="4">
    <location>
        <begin position="418"/>
        <end position="453"/>
    </location>
</feature>
<evidence type="ECO:0000256" key="5">
    <source>
        <dbReference type="SAM" id="SignalP"/>
    </source>
</evidence>
<keyword evidence="7" id="KW-1185">Reference proteome</keyword>
<dbReference type="GO" id="GO:0004767">
    <property type="term" value="F:sphingomyelin phosphodiesterase activity"/>
    <property type="evidence" value="ECO:0007669"/>
    <property type="project" value="UniProtKB-EC"/>
</dbReference>
<feature type="chain" id="PRO_5029772596" description="sphingomyelin phosphodiesterase" evidence="5">
    <location>
        <begin position="25"/>
        <end position="480"/>
    </location>
</feature>
<dbReference type="PANTHER" id="PTHR16320:SF23">
    <property type="entry name" value="SPHINGOMYELINASE C 1"/>
    <property type="match status" value="1"/>
</dbReference>
<dbReference type="CDD" id="cd09078">
    <property type="entry name" value="nSMase"/>
    <property type="match status" value="1"/>
</dbReference>
<evidence type="ECO:0000313" key="6">
    <source>
        <dbReference type="EnsemblMetazoa" id="XP_011669689"/>
    </source>
</evidence>
<dbReference type="RefSeq" id="XP_011669689.1">
    <property type="nucleotide sequence ID" value="XM_011671387.2"/>
</dbReference>
<dbReference type="InterPro" id="IPR038772">
    <property type="entry name" value="Sph/SMPD2-like"/>
</dbReference>
<dbReference type="EnsemblMetazoa" id="XM_011671387">
    <property type="protein sequence ID" value="XP_011669689"/>
    <property type="gene ID" value="LOC105440824"/>
</dbReference>
<accession>A0A7M7HHP3</accession>
<organism evidence="6 7">
    <name type="scientific">Strongylocentrotus purpuratus</name>
    <name type="common">Purple sea urchin</name>
    <dbReference type="NCBI Taxonomy" id="7668"/>
    <lineage>
        <taxon>Eukaryota</taxon>
        <taxon>Metazoa</taxon>
        <taxon>Echinodermata</taxon>
        <taxon>Eleutherozoa</taxon>
        <taxon>Echinozoa</taxon>
        <taxon>Echinoidea</taxon>
        <taxon>Euechinoidea</taxon>
        <taxon>Echinacea</taxon>
        <taxon>Camarodonta</taxon>
        <taxon>Echinidea</taxon>
        <taxon>Strongylocentrotidae</taxon>
        <taxon>Strongylocentrotus</taxon>
    </lineage>
</organism>
<dbReference type="InterPro" id="IPR017766">
    <property type="entry name" value="Sphingomyelinase/PLipase_C"/>
</dbReference>
<dbReference type="PANTHER" id="PTHR16320">
    <property type="entry name" value="SPHINGOMYELINASE FAMILY MEMBER"/>
    <property type="match status" value="1"/>
</dbReference>
<dbReference type="OrthoDB" id="40902at2759"/>
<dbReference type="AlphaFoldDB" id="A0A7M7HHP3"/>
<proteinExistence type="predicted"/>
<feature type="compositionally biased region" description="Polar residues" evidence="4">
    <location>
        <begin position="418"/>
        <end position="427"/>
    </location>
</feature>
<dbReference type="GO" id="GO:0004620">
    <property type="term" value="F:phospholipase activity"/>
    <property type="evidence" value="ECO:0000318"/>
    <property type="project" value="GO_Central"/>
</dbReference>
<dbReference type="Gene3D" id="3.60.10.10">
    <property type="entry name" value="Endonuclease/exonuclease/phosphatase"/>
    <property type="match status" value="1"/>
</dbReference>
<evidence type="ECO:0000313" key="7">
    <source>
        <dbReference type="Proteomes" id="UP000007110"/>
    </source>
</evidence>
<dbReference type="EC" id="3.1.4.12" evidence="1"/>